<evidence type="ECO:0000313" key="2">
    <source>
        <dbReference type="Proteomes" id="UP001642464"/>
    </source>
</evidence>
<feature type="non-terminal residue" evidence="1">
    <location>
        <position position="1"/>
    </location>
</feature>
<comment type="caution">
    <text evidence="1">The sequence shown here is derived from an EMBL/GenBank/DDBJ whole genome shotgun (WGS) entry which is preliminary data.</text>
</comment>
<name>A0ABP0SHP8_9DINO</name>
<evidence type="ECO:0000313" key="1">
    <source>
        <dbReference type="EMBL" id="CAK9111912.1"/>
    </source>
</evidence>
<organism evidence="1 2">
    <name type="scientific">Durusdinium trenchii</name>
    <dbReference type="NCBI Taxonomy" id="1381693"/>
    <lineage>
        <taxon>Eukaryota</taxon>
        <taxon>Sar</taxon>
        <taxon>Alveolata</taxon>
        <taxon>Dinophyceae</taxon>
        <taxon>Suessiales</taxon>
        <taxon>Symbiodiniaceae</taxon>
        <taxon>Durusdinium</taxon>
    </lineage>
</organism>
<gene>
    <name evidence="1" type="ORF">SCF082_LOCUS51907</name>
</gene>
<accession>A0ABP0SHP8</accession>
<protein>
    <submittedName>
        <fullName evidence="1">Uncharacterized protein</fullName>
    </submittedName>
</protein>
<dbReference type="Proteomes" id="UP001642464">
    <property type="component" value="Unassembled WGS sequence"/>
</dbReference>
<reference evidence="1 2" key="1">
    <citation type="submission" date="2024-02" db="EMBL/GenBank/DDBJ databases">
        <authorList>
            <person name="Chen Y."/>
            <person name="Shah S."/>
            <person name="Dougan E. K."/>
            <person name="Thang M."/>
            <person name="Chan C."/>
        </authorList>
    </citation>
    <scope>NUCLEOTIDE SEQUENCE [LARGE SCALE GENOMIC DNA]</scope>
</reference>
<keyword evidence="2" id="KW-1185">Reference proteome</keyword>
<sequence>AGSVGDGKGSDFLPLAFGGDLLDPVHLGSDLTLPEQHHCYWLCLMQRSVAISTHWMALAWVPGKDRMRGGLWHHRQEKALLFHVSSI</sequence>
<proteinExistence type="predicted"/>
<dbReference type="EMBL" id="CAXAMM010043818">
    <property type="protein sequence ID" value="CAK9111912.1"/>
    <property type="molecule type" value="Genomic_DNA"/>
</dbReference>